<evidence type="ECO:0000259" key="3">
    <source>
        <dbReference type="PROSITE" id="PS50977"/>
    </source>
</evidence>
<feature type="domain" description="HTH tetR-type" evidence="3">
    <location>
        <begin position="7"/>
        <end position="67"/>
    </location>
</feature>
<organism evidence="4 5">
    <name type="scientific">Enterococcus larvae</name>
    <dbReference type="NCBI Taxonomy" id="2794352"/>
    <lineage>
        <taxon>Bacteria</taxon>
        <taxon>Bacillati</taxon>
        <taxon>Bacillota</taxon>
        <taxon>Bacilli</taxon>
        <taxon>Lactobacillales</taxon>
        <taxon>Enterococcaceae</taxon>
        <taxon>Enterococcus</taxon>
    </lineage>
</organism>
<dbReference type="Pfam" id="PF00440">
    <property type="entry name" value="TetR_N"/>
    <property type="match status" value="1"/>
</dbReference>
<reference evidence="4 5" key="1">
    <citation type="submission" date="2020-12" db="EMBL/GenBank/DDBJ databases">
        <title>Vagococcus allomyrinae sp. nov. and Enterococcus lavae sp. nov., isolated from the larvae of Allomyrina dichotoma.</title>
        <authorList>
            <person name="Lee S.D."/>
        </authorList>
    </citation>
    <scope>NUCLEOTIDE SEQUENCE [LARGE SCALE GENOMIC DNA]</scope>
    <source>
        <strain evidence="4 5">BWM-S5</strain>
    </source>
</reference>
<dbReference type="PROSITE" id="PS50977">
    <property type="entry name" value="HTH_TETR_2"/>
    <property type="match status" value="1"/>
</dbReference>
<dbReference type="PRINTS" id="PR00455">
    <property type="entry name" value="HTHTETR"/>
</dbReference>
<protein>
    <submittedName>
        <fullName evidence="4">TetR/AcrR family transcriptional regulator</fullName>
    </submittedName>
</protein>
<proteinExistence type="predicted"/>
<keyword evidence="5" id="KW-1185">Reference proteome</keyword>
<dbReference type="InterPro" id="IPR009057">
    <property type="entry name" value="Homeodomain-like_sf"/>
</dbReference>
<evidence type="ECO:0000313" key="4">
    <source>
        <dbReference type="EMBL" id="MBP1045929.1"/>
    </source>
</evidence>
<evidence type="ECO:0000256" key="1">
    <source>
        <dbReference type="ARBA" id="ARBA00023125"/>
    </source>
</evidence>
<sequence>MSTVRNTESKALIKKAFTQLLVEKGIDSLTVSDITRTAGINRGTFYLHYLDKYDLLSSIEADILTHLRDIFNKYGNTDDPMELIPYEAILEALQYVMTEFELIKALIGKGGDKKFVDTFKDLIEETIQYKIKKSDFLSCNHEGLPKVYAHEILLSSIVSVILLWVQRNAEESPEEIAKIINQTKQLSPITLLG</sequence>
<comment type="caution">
    <text evidence="4">The sequence shown here is derived from an EMBL/GenBank/DDBJ whole genome shotgun (WGS) entry which is preliminary data.</text>
</comment>
<evidence type="ECO:0000256" key="2">
    <source>
        <dbReference type="PROSITE-ProRule" id="PRU00335"/>
    </source>
</evidence>
<evidence type="ECO:0000313" key="5">
    <source>
        <dbReference type="Proteomes" id="UP000673375"/>
    </source>
</evidence>
<accession>A0ABS4CH28</accession>
<dbReference type="Gene3D" id="1.10.357.10">
    <property type="entry name" value="Tetracycline Repressor, domain 2"/>
    <property type="match status" value="1"/>
</dbReference>
<dbReference type="InterPro" id="IPR039532">
    <property type="entry name" value="TetR_C_Firmicutes"/>
</dbReference>
<dbReference type="EMBL" id="JAEDXU010000002">
    <property type="protein sequence ID" value="MBP1045929.1"/>
    <property type="molecule type" value="Genomic_DNA"/>
</dbReference>
<dbReference type="PANTHER" id="PTHR43479:SF7">
    <property type="entry name" value="TETR-FAMILY TRANSCRIPTIONAL REGULATOR"/>
    <property type="match status" value="1"/>
</dbReference>
<feature type="DNA-binding region" description="H-T-H motif" evidence="2">
    <location>
        <begin position="30"/>
        <end position="49"/>
    </location>
</feature>
<keyword evidence="1 2" id="KW-0238">DNA-binding</keyword>
<dbReference type="Proteomes" id="UP000673375">
    <property type="component" value="Unassembled WGS sequence"/>
</dbReference>
<dbReference type="PANTHER" id="PTHR43479">
    <property type="entry name" value="ACREF/ENVCD OPERON REPRESSOR-RELATED"/>
    <property type="match status" value="1"/>
</dbReference>
<dbReference type="RefSeq" id="WP_209556746.1">
    <property type="nucleotide sequence ID" value="NZ_JAEDXU010000002.1"/>
</dbReference>
<gene>
    <name evidence="4" type="ORF">I6N96_06515</name>
</gene>
<name>A0ABS4CH28_9ENTE</name>
<dbReference type="Pfam" id="PF14278">
    <property type="entry name" value="TetR_C_8"/>
    <property type="match status" value="1"/>
</dbReference>
<dbReference type="SUPFAM" id="SSF46689">
    <property type="entry name" value="Homeodomain-like"/>
    <property type="match status" value="1"/>
</dbReference>
<dbReference type="InterPro" id="IPR001647">
    <property type="entry name" value="HTH_TetR"/>
</dbReference>
<dbReference type="InterPro" id="IPR050624">
    <property type="entry name" value="HTH-type_Tx_Regulator"/>
</dbReference>